<comment type="caution">
    <text evidence="1">The sequence shown here is derived from an EMBL/GenBank/DDBJ whole genome shotgun (WGS) entry which is preliminary data.</text>
</comment>
<evidence type="ECO:0000313" key="1">
    <source>
        <dbReference type="EMBL" id="ERJ05995.1"/>
    </source>
</evidence>
<organism evidence="1 2">
    <name type="scientific">Halorhabdus tiamatea SARL4B</name>
    <dbReference type="NCBI Taxonomy" id="1033806"/>
    <lineage>
        <taxon>Archaea</taxon>
        <taxon>Methanobacteriati</taxon>
        <taxon>Methanobacteriota</taxon>
        <taxon>Stenosarchaea group</taxon>
        <taxon>Halobacteria</taxon>
        <taxon>Halobacteriales</taxon>
        <taxon>Haloarculaceae</taxon>
        <taxon>Halorhabdus</taxon>
    </lineage>
</organism>
<dbReference type="Proteomes" id="UP000003861">
    <property type="component" value="Unassembled WGS sequence"/>
</dbReference>
<sequence>MEVARDPLFCYVRQDSAYASSTGPFYVFRTDPTFHVFRSQTVPYLEAIVIGYRHCCPESDVIARNTASRIVNHAQKCSLRWAFLV</sequence>
<dbReference type="AlphaFoldDB" id="U2F756"/>
<dbReference type="EMBL" id="AFNT02000022">
    <property type="protein sequence ID" value="ERJ05995.1"/>
    <property type="molecule type" value="Genomic_DNA"/>
</dbReference>
<gene>
    <name evidence="1" type="ORF">HLRTI_002023</name>
</gene>
<proteinExistence type="predicted"/>
<accession>U2F756</accession>
<evidence type="ECO:0000313" key="2">
    <source>
        <dbReference type="Proteomes" id="UP000003861"/>
    </source>
</evidence>
<reference evidence="1 2" key="2">
    <citation type="journal article" date="2013" name="PLoS ONE">
        <title>INDIGO - INtegrated Data Warehouse of MIcrobial GenOmes with Examples from the Red Sea Extremophiles.</title>
        <authorList>
            <person name="Alam I."/>
            <person name="Antunes A."/>
            <person name="Kamau A.A."/>
            <person name="Ba Alawi W."/>
            <person name="Kalkatawi M."/>
            <person name="Stingl U."/>
            <person name="Bajic V.B."/>
        </authorList>
    </citation>
    <scope>NUCLEOTIDE SEQUENCE [LARGE SCALE GENOMIC DNA]</scope>
    <source>
        <strain evidence="1 2">SARL4B</strain>
    </source>
</reference>
<reference evidence="1 2" key="1">
    <citation type="journal article" date="2011" name="J. Bacteriol.">
        <title>Genome sequence of Halorhabdus tiamatea, the first archaeon isolated from a deep-sea anoxic brine lake.</title>
        <authorList>
            <person name="Antunes A."/>
            <person name="Alam I."/>
            <person name="Bajic V.B."/>
            <person name="Stingl U."/>
        </authorList>
    </citation>
    <scope>NUCLEOTIDE SEQUENCE [LARGE SCALE GENOMIC DNA]</scope>
    <source>
        <strain evidence="1 2">SARL4B</strain>
    </source>
</reference>
<protein>
    <submittedName>
        <fullName evidence="1">Uncharacterized protein</fullName>
    </submittedName>
</protein>
<name>U2F756_9EURY</name>